<reference evidence="1 2" key="1">
    <citation type="submission" date="2021-05" db="EMBL/GenBank/DDBJ databases">
        <title>Novel Bacillus species.</title>
        <authorList>
            <person name="Liu G."/>
        </authorList>
    </citation>
    <scope>NUCLEOTIDE SEQUENCE [LARGE SCALE GENOMIC DNA]</scope>
    <source>
        <strain evidence="1 2">FJAT-49682</strain>
    </source>
</reference>
<accession>A0A942UKL5</accession>
<organism evidence="1 2">
    <name type="scientific">Lederbergia citrea</name>
    <dbReference type="NCBI Taxonomy" id="2833581"/>
    <lineage>
        <taxon>Bacteria</taxon>
        <taxon>Bacillati</taxon>
        <taxon>Bacillota</taxon>
        <taxon>Bacilli</taxon>
        <taxon>Bacillales</taxon>
        <taxon>Bacillaceae</taxon>
        <taxon>Lederbergia</taxon>
    </lineage>
</organism>
<evidence type="ECO:0008006" key="3">
    <source>
        <dbReference type="Google" id="ProtNLM"/>
    </source>
</evidence>
<dbReference type="InterPro" id="IPR045527">
    <property type="entry name" value="DUF6470"/>
</dbReference>
<keyword evidence="2" id="KW-1185">Reference proteome</keyword>
<gene>
    <name evidence="1" type="ORF">KHA91_10595</name>
</gene>
<comment type="caution">
    <text evidence="1">The sequence shown here is derived from an EMBL/GenBank/DDBJ whole genome shotgun (WGS) entry which is preliminary data.</text>
</comment>
<dbReference type="Pfam" id="PF20074">
    <property type="entry name" value="DUF6470"/>
    <property type="match status" value="1"/>
</dbReference>
<dbReference type="RefSeq" id="WP_213098224.1">
    <property type="nucleotide sequence ID" value="NZ_JAGYPN010000002.1"/>
</dbReference>
<evidence type="ECO:0000313" key="2">
    <source>
        <dbReference type="Proteomes" id="UP000676456"/>
    </source>
</evidence>
<dbReference type="Proteomes" id="UP000676456">
    <property type="component" value="Unassembled WGS sequence"/>
</dbReference>
<dbReference type="AlphaFoldDB" id="A0A942UKL5"/>
<sequence length="184" mass="21036">MQIPQIRMQSQSAQIAMETRQARQLIQQPNAELRIEQPQAEMEIRTTPSRLTIDQSQAWEDMNIKSVFRSIEENSQRASQDLLAGIARVSREGDEMIEIHTGRNVIVEQAKRKANPPPADVNITWVPSPFSVKIHYTPGKTDIQFDTNKPVINVRTQNPNISYQPGDVYISLKQRNSLNIDFVK</sequence>
<name>A0A942UKL5_9BACI</name>
<dbReference type="EMBL" id="JAGYPN010000002">
    <property type="protein sequence ID" value="MBS4223191.1"/>
    <property type="molecule type" value="Genomic_DNA"/>
</dbReference>
<protein>
    <recommendedName>
        <fullName evidence="3">YviE</fullName>
    </recommendedName>
</protein>
<proteinExistence type="predicted"/>
<evidence type="ECO:0000313" key="1">
    <source>
        <dbReference type="EMBL" id="MBS4223191.1"/>
    </source>
</evidence>